<proteinExistence type="inferred from homology"/>
<dbReference type="InterPro" id="IPR000873">
    <property type="entry name" value="AMP-dep_synth/lig_dom"/>
</dbReference>
<dbReference type="OrthoDB" id="9803968at2"/>
<evidence type="ECO:0000313" key="8">
    <source>
        <dbReference type="Proteomes" id="UP000326287"/>
    </source>
</evidence>
<dbReference type="PANTHER" id="PTHR43605:SF10">
    <property type="entry name" value="ACYL-COA SYNTHETASE MEDIUM CHAIN FAMILY MEMBER 3"/>
    <property type="match status" value="1"/>
</dbReference>
<dbReference type="PROSITE" id="PS00455">
    <property type="entry name" value="AMP_BINDING"/>
    <property type="match status" value="1"/>
</dbReference>
<dbReference type="GO" id="GO:0004321">
    <property type="term" value="F:fatty-acyl-CoA synthase activity"/>
    <property type="evidence" value="ECO:0007669"/>
    <property type="project" value="TreeGrafter"/>
</dbReference>
<evidence type="ECO:0000256" key="4">
    <source>
        <dbReference type="ARBA" id="ARBA00022840"/>
    </source>
</evidence>
<keyword evidence="4" id="KW-0067">ATP-binding</keyword>
<evidence type="ECO:0000259" key="5">
    <source>
        <dbReference type="Pfam" id="PF00501"/>
    </source>
</evidence>
<sequence>MNDKDNTPDDQIDAEFRWQMPEAFNFASDVVDRWAADPSKLALLAENAAGDQQSFTYAQVSRLSCQLANLLVNQGIQQGDRVIVMLPRIPQWQIAMTAVLRMGAIPIPCITMLTTKDLAYRAEHAGAKGIITIAPECPKFDTIDSLQTRICVGEAPTGWVGLSEADALPESFEAATVGIDDPAIMYYTSGSTGNPKGVTHASRALWAWKNSAEHWLDLGPGDRIWCTADTGWSKAGTSILFGPWSRGTAVLFYDGPFEPAKRFDLLSRHQITCFCAAATELRQLVLEDASQYDLSTLRQTVSAGESVNPEILTRWKALTGTYVLDGYGQTETLMTITNRPGREVKAGSMGRPLPGVECAVRTGDDEAQSRGATGELLIGLPNPQVMLGYWQDPERTASTQVTIQGREWFATGDNVEIDSEGYVFFTGRADDIINSSGYRIGPQEVENALSGHPAVRECAVVGIPDEERGELVKAWIVLKDGFTGNDALTAELQNHVKASTAPYKYPRRIAFAADLPKTVTGKIRRNVLRAKDET</sequence>
<dbReference type="SUPFAM" id="SSF56801">
    <property type="entry name" value="Acetyl-CoA synthetase-like"/>
    <property type="match status" value="1"/>
</dbReference>
<organism evidence="7 8">
    <name type="scientific">Halioglobus maricola</name>
    <dbReference type="NCBI Taxonomy" id="2601894"/>
    <lineage>
        <taxon>Bacteria</taxon>
        <taxon>Pseudomonadati</taxon>
        <taxon>Pseudomonadota</taxon>
        <taxon>Gammaproteobacteria</taxon>
        <taxon>Cellvibrionales</taxon>
        <taxon>Halieaceae</taxon>
        <taxon>Halioglobus</taxon>
    </lineage>
</organism>
<dbReference type="PANTHER" id="PTHR43605">
    <property type="entry name" value="ACYL-COENZYME A SYNTHETASE"/>
    <property type="match status" value="1"/>
</dbReference>
<dbReference type="EMBL" id="CP036422">
    <property type="protein sequence ID" value="QFU75383.1"/>
    <property type="molecule type" value="Genomic_DNA"/>
</dbReference>
<evidence type="ECO:0000256" key="2">
    <source>
        <dbReference type="ARBA" id="ARBA00022598"/>
    </source>
</evidence>
<dbReference type="InterPro" id="IPR042099">
    <property type="entry name" value="ANL_N_sf"/>
</dbReference>
<gene>
    <name evidence="7" type="ORF">EY643_06805</name>
</gene>
<dbReference type="InterPro" id="IPR020845">
    <property type="entry name" value="AMP-binding_CS"/>
</dbReference>
<evidence type="ECO:0000256" key="3">
    <source>
        <dbReference type="ARBA" id="ARBA00022741"/>
    </source>
</evidence>
<dbReference type="GO" id="GO:0015645">
    <property type="term" value="F:fatty acid ligase activity"/>
    <property type="evidence" value="ECO:0007669"/>
    <property type="project" value="TreeGrafter"/>
</dbReference>
<dbReference type="GO" id="GO:0005524">
    <property type="term" value="F:ATP binding"/>
    <property type="evidence" value="ECO:0007669"/>
    <property type="project" value="UniProtKB-KW"/>
</dbReference>
<feature type="domain" description="AMP-dependent synthetase/ligase" evidence="5">
    <location>
        <begin position="35"/>
        <end position="390"/>
    </location>
</feature>
<dbReference type="Gene3D" id="3.30.300.30">
    <property type="match status" value="1"/>
</dbReference>
<dbReference type="RefSeq" id="WP_152661489.1">
    <property type="nucleotide sequence ID" value="NZ_CP036422.1"/>
</dbReference>
<dbReference type="Proteomes" id="UP000326287">
    <property type="component" value="Chromosome"/>
</dbReference>
<evidence type="ECO:0000259" key="6">
    <source>
        <dbReference type="Pfam" id="PF13193"/>
    </source>
</evidence>
<protein>
    <submittedName>
        <fullName evidence="7">Acyl-CoA synthetase</fullName>
    </submittedName>
</protein>
<dbReference type="InterPro" id="IPR045851">
    <property type="entry name" value="AMP-bd_C_sf"/>
</dbReference>
<dbReference type="Pfam" id="PF13193">
    <property type="entry name" value="AMP-binding_C"/>
    <property type="match status" value="1"/>
</dbReference>
<dbReference type="GO" id="GO:0006637">
    <property type="term" value="P:acyl-CoA metabolic process"/>
    <property type="evidence" value="ECO:0007669"/>
    <property type="project" value="TreeGrafter"/>
</dbReference>
<evidence type="ECO:0000256" key="1">
    <source>
        <dbReference type="ARBA" id="ARBA00006432"/>
    </source>
</evidence>
<evidence type="ECO:0000313" key="7">
    <source>
        <dbReference type="EMBL" id="QFU75383.1"/>
    </source>
</evidence>
<keyword evidence="3" id="KW-0547">Nucleotide-binding</keyword>
<name>A0A5P9NHT0_9GAMM</name>
<feature type="domain" description="AMP-binding enzyme C-terminal" evidence="6">
    <location>
        <begin position="444"/>
        <end position="522"/>
    </location>
</feature>
<dbReference type="AlphaFoldDB" id="A0A5P9NHT0"/>
<dbReference type="InterPro" id="IPR025110">
    <property type="entry name" value="AMP-bd_C"/>
</dbReference>
<comment type="similarity">
    <text evidence="1">Belongs to the ATP-dependent AMP-binding enzyme family.</text>
</comment>
<accession>A0A5P9NHT0</accession>
<reference evidence="7 8" key="1">
    <citation type="submission" date="2019-02" db="EMBL/GenBank/DDBJ databases">
        <authorList>
            <person name="Li S.-H."/>
        </authorList>
    </citation>
    <scope>NUCLEOTIDE SEQUENCE [LARGE SCALE GENOMIC DNA]</scope>
    <source>
        <strain evidence="7 8">IMCC14385</strain>
    </source>
</reference>
<dbReference type="FunFam" id="3.30.300.30:FF:000005">
    <property type="entry name" value="Acyl-coenzyme A synthetase ACSM5, mitochondrial"/>
    <property type="match status" value="1"/>
</dbReference>
<dbReference type="Pfam" id="PF00501">
    <property type="entry name" value="AMP-binding"/>
    <property type="match status" value="1"/>
</dbReference>
<dbReference type="KEGG" id="halc:EY643_06805"/>
<dbReference type="GO" id="GO:0016405">
    <property type="term" value="F:CoA-ligase activity"/>
    <property type="evidence" value="ECO:0007669"/>
    <property type="project" value="UniProtKB-ARBA"/>
</dbReference>
<keyword evidence="8" id="KW-1185">Reference proteome</keyword>
<dbReference type="InterPro" id="IPR051087">
    <property type="entry name" value="Mitochondrial_ACSM"/>
</dbReference>
<keyword evidence="2" id="KW-0436">Ligase</keyword>
<dbReference type="GO" id="GO:0006633">
    <property type="term" value="P:fatty acid biosynthetic process"/>
    <property type="evidence" value="ECO:0007669"/>
    <property type="project" value="TreeGrafter"/>
</dbReference>
<dbReference type="Gene3D" id="3.40.50.12780">
    <property type="entry name" value="N-terminal domain of ligase-like"/>
    <property type="match status" value="1"/>
</dbReference>